<comment type="caution">
    <text evidence="2">The sequence shown here is derived from an EMBL/GenBank/DDBJ whole genome shotgun (WGS) entry which is preliminary data.</text>
</comment>
<dbReference type="RefSeq" id="WP_324619452.1">
    <property type="nucleotide sequence ID" value="NZ_JAYKOT010000003.1"/>
</dbReference>
<keyword evidence="1" id="KW-0812">Transmembrane</keyword>
<gene>
    <name evidence="2" type="ORF">VLK81_04330</name>
</gene>
<dbReference type="EMBL" id="JAYKOT010000003">
    <property type="protein sequence ID" value="MEB3429252.1"/>
    <property type="molecule type" value="Genomic_DNA"/>
</dbReference>
<name>A0AAW9MYX4_9FIRM</name>
<feature type="transmembrane region" description="Helical" evidence="1">
    <location>
        <begin position="68"/>
        <end position="86"/>
    </location>
</feature>
<reference evidence="2 3" key="1">
    <citation type="submission" date="2024-01" db="EMBL/GenBank/DDBJ databases">
        <title>Complete genome sequence of Citroniella saccharovorans strain M6.X9, isolated from human fecal sample.</title>
        <authorList>
            <person name="Cheng G."/>
            <person name="Westerholm M."/>
            <person name="Schnurer A."/>
        </authorList>
    </citation>
    <scope>NUCLEOTIDE SEQUENCE [LARGE SCALE GENOMIC DNA]</scope>
    <source>
        <strain evidence="2 3">DSM 29873</strain>
    </source>
</reference>
<dbReference type="AlphaFoldDB" id="A0AAW9MYX4"/>
<keyword evidence="1" id="KW-0472">Membrane</keyword>
<evidence type="ECO:0000313" key="2">
    <source>
        <dbReference type="EMBL" id="MEB3429252.1"/>
    </source>
</evidence>
<keyword evidence="1" id="KW-1133">Transmembrane helix</keyword>
<protein>
    <submittedName>
        <fullName evidence="2">Uncharacterized protein</fullName>
    </submittedName>
</protein>
<proteinExistence type="predicted"/>
<accession>A0AAW9MYX4</accession>
<evidence type="ECO:0000313" key="3">
    <source>
        <dbReference type="Proteomes" id="UP001357733"/>
    </source>
</evidence>
<dbReference type="Proteomes" id="UP001357733">
    <property type="component" value="Unassembled WGS sequence"/>
</dbReference>
<sequence length="226" mass="25478">MIGTTNHPKFGEHWIIRCGYFTSTVDGNYVIVNNGWGNNNVWIEPSTTYLDGTIHLLIKLGAVVMKKIFYLIALIVPFVLLVGSASNNAAQRAAKIDDSIPYLSNLVFSIGGYFDGHVTTTITFYDECMKVKKEHPYDKESVEEQTVDYPDSKESFMQALQDLHFGKWKSRYDNPEVQDGTQWSLELHFSNGQRTVSFSGSNAYPDNFDDFCSLIGERSDGETADK</sequence>
<evidence type="ECO:0000256" key="1">
    <source>
        <dbReference type="SAM" id="Phobius"/>
    </source>
</evidence>
<organism evidence="2 3">
    <name type="scientific">Citroniella saccharovorans</name>
    <dbReference type="NCBI Taxonomy" id="2053367"/>
    <lineage>
        <taxon>Bacteria</taxon>
        <taxon>Bacillati</taxon>
        <taxon>Bacillota</taxon>
        <taxon>Tissierellia</taxon>
        <taxon>Tissierellales</taxon>
        <taxon>Peptoniphilaceae</taxon>
        <taxon>Citroniella</taxon>
    </lineage>
</organism>
<keyword evidence="3" id="KW-1185">Reference proteome</keyword>